<keyword evidence="5" id="KW-0489">Methyltransferase</keyword>
<dbReference type="EC" id="2.1.1.85" evidence="3"/>
<comment type="similarity">
    <text evidence="9">Belongs to the methyltransferase superfamily. METTL18 family.</text>
</comment>
<dbReference type="PANTHER" id="PTHR14614:SF39">
    <property type="entry name" value="HISTIDINE PROTEIN METHYLTRANSFERASE 1 HOMOLOG"/>
    <property type="match status" value="1"/>
</dbReference>
<keyword evidence="8" id="KW-0539">Nucleus</keyword>
<dbReference type="CDD" id="cd02440">
    <property type="entry name" value="AdoMet_MTases"/>
    <property type="match status" value="1"/>
</dbReference>
<dbReference type="Proteomes" id="UP001152888">
    <property type="component" value="Unassembled WGS sequence"/>
</dbReference>
<dbReference type="GO" id="GO:0005634">
    <property type="term" value="C:nucleus"/>
    <property type="evidence" value="ECO:0007669"/>
    <property type="project" value="UniProtKB-SubCell"/>
</dbReference>
<keyword evidence="4" id="KW-0963">Cytoplasm</keyword>
<keyword evidence="7" id="KW-0949">S-adenosyl-L-methionine</keyword>
<evidence type="ECO:0000256" key="2">
    <source>
        <dbReference type="ARBA" id="ARBA00004496"/>
    </source>
</evidence>
<evidence type="ECO:0000256" key="9">
    <source>
        <dbReference type="ARBA" id="ARBA00038126"/>
    </source>
</evidence>
<organism evidence="10 11">
    <name type="scientific">Acanthoscelides obtectus</name>
    <name type="common">Bean weevil</name>
    <name type="synonym">Bruchus obtectus</name>
    <dbReference type="NCBI Taxonomy" id="200917"/>
    <lineage>
        <taxon>Eukaryota</taxon>
        <taxon>Metazoa</taxon>
        <taxon>Ecdysozoa</taxon>
        <taxon>Arthropoda</taxon>
        <taxon>Hexapoda</taxon>
        <taxon>Insecta</taxon>
        <taxon>Pterygota</taxon>
        <taxon>Neoptera</taxon>
        <taxon>Endopterygota</taxon>
        <taxon>Coleoptera</taxon>
        <taxon>Polyphaga</taxon>
        <taxon>Cucujiformia</taxon>
        <taxon>Chrysomeloidea</taxon>
        <taxon>Chrysomelidae</taxon>
        <taxon>Bruchinae</taxon>
        <taxon>Bruchini</taxon>
        <taxon>Acanthoscelides</taxon>
    </lineage>
</organism>
<keyword evidence="6" id="KW-0808">Transferase</keyword>
<evidence type="ECO:0000313" key="10">
    <source>
        <dbReference type="EMBL" id="CAH2010576.1"/>
    </source>
</evidence>
<dbReference type="Gene3D" id="3.40.50.150">
    <property type="entry name" value="Vaccinia Virus protein VP39"/>
    <property type="match status" value="1"/>
</dbReference>
<comment type="caution">
    <text evidence="10">The sequence shown here is derived from an EMBL/GenBank/DDBJ whole genome shotgun (WGS) entry which is preliminary data.</text>
</comment>
<dbReference type="InterPro" id="IPR029063">
    <property type="entry name" value="SAM-dependent_MTases_sf"/>
</dbReference>
<sequence>MFKFNFSADNTAEAEEQPKVIQTEETWEKSKQIQFKDSSILQDILKNASTINLPNYPDCKYIDPSEIVDILLDSENETPVLKAEQNHLDLIPAVYEGGLKIWECTYDLLSYLSSEKIQLEGLKVLDLGCGSGILGIYSLSLGATCYFQDYNEDVLQYFTIPNVLVNNKGLLERSKFYSGDWESFANLIGDSLTEDEKFDYIFTSETLYNVQSYPKIHKVFKLLLKKSGKIYLAAKSFYFGVGGGIPYFKEYLDKNKVFKYLTVSEHSSGVKRAILEIKFI</sequence>
<dbReference type="EMBL" id="CAKOFQ010007981">
    <property type="protein sequence ID" value="CAH2010576.1"/>
    <property type="molecule type" value="Genomic_DNA"/>
</dbReference>
<evidence type="ECO:0000256" key="8">
    <source>
        <dbReference type="ARBA" id="ARBA00023242"/>
    </source>
</evidence>
<reference evidence="10" key="1">
    <citation type="submission" date="2022-03" db="EMBL/GenBank/DDBJ databases">
        <authorList>
            <person name="Sayadi A."/>
        </authorList>
    </citation>
    <scope>NUCLEOTIDE SEQUENCE</scope>
</reference>
<gene>
    <name evidence="10" type="ORF">ACAOBT_LOCUS31612</name>
</gene>
<comment type="subcellular location">
    <subcellularLocation>
        <location evidence="2">Cytoplasm</location>
    </subcellularLocation>
    <subcellularLocation>
        <location evidence="1">Nucleus</location>
    </subcellularLocation>
</comment>
<dbReference type="SUPFAM" id="SSF53335">
    <property type="entry name" value="S-adenosyl-L-methionine-dependent methyltransferases"/>
    <property type="match status" value="1"/>
</dbReference>
<evidence type="ECO:0000256" key="1">
    <source>
        <dbReference type="ARBA" id="ARBA00004123"/>
    </source>
</evidence>
<dbReference type="InterPro" id="IPR019410">
    <property type="entry name" value="Methyltransf_16"/>
</dbReference>
<dbReference type="GO" id="GO:0032259">
    <property type="term" value="P:methylation"/>
    <property type="evidence" value="ECO:0007669"/>
    <property type="project" value="UniProtKB-KW"/>
</dbReference>
<proteinExistence type="inferred from homology"/>
<dbReference type="GO" id="GO:0005737">
    <property type="term" value="C:cytoplasm"/>
    <property type="evidence" value="ECO:0007669"/>
    <property type="project" value="UniProtKB-SubCell"/>
</dbReference>
<dbReference type="AlphaFoldDB" id="A0A9P0MDS3"/>
<dbReference type="GO" id="GO:0018064">
    <property type="term" value="F:protein-L-histidine N-tele-methyltransferase activity"/>
    <property type="evidence" value="ECO:0007669"/>
    <property type="project" value="UniProtKB-EC"/>
</dbReference>
<dbReference type="PANTHER" id="PTHR14614">
    <property type="entry name" value="HEPATOCELLULAR CARCINOMA-ASSOCIATED ANTIGEN"/>
    <property type="match status" value="1"/>
</dbReference>
<evidence type="ECO:0000256" key="3">
    <source>
        <dbReference type="ARBA" id="ARBA00012533"/>
    </source>
</evidence>
<dbReference type="Pfam" id="PF10294">
    <property type="entry name" value="Methyltransf_16"/>
    <property type="match status" value="1"/>
</dbReference>
<evidence type="ECO:0000256" key="4">
    <source>
        <dbReference type="ARBA" id="ARBA00022490"/>
    </source>
</evidence>
<evidence type="ECO:0000256" key="6">
    <source>
        <dbReference type="ARBA" id="ARBA00022679"/>
    </source>
</evidence>
<evidence type="ECO:0000256" key="7">
    <source>
        <dbReference type="ARBA" id="ARBA00022691"/>
    </source>
</evidence>
<dbReference type="OrthoDB" id="1723750at2759"/>
<evidence type="ECO:0000313" key="11">
    <source>
        <dbReference type="Proteomes" id="UP001152888"/>
    </source>
</evidence>
<name>A0A9P0MDS3_ACAOB</name>
<accession>A0A9P0MDS3</accession>
<evidence type="ECO:0000256" key="5">
    <source>
        <dbReference type="ARBA" id="ARBA00022603"/>
    </source>
</evidence>
<keyword evidence="11" id="KW-1185">Reference proteome</keyword>
<protein>
    <recommendedName>
        <fullName evidence="3">protein-histidine N-methyltransferase</fullName>
        <ecNumber evidence="3">2.1.1.85</ecNumber>
    </recommendedName>
</protein>